<gene>
    <name evidence="2" type="ORF">EPA93_12655</name>
</gene>
<evidence type="ECO:0008006" key="4">
    <source>
        <dbReference type="Google" id="ProtNLM"/>
    </source>
</evidence>
<dbReference type="EMBL" id="CP035758">
    <property type="protein sequence ID" value="QBD76807.1"/>
    <property type="molecule type" value="Genomic_DNA"/>
</dbReference>
<dbReference type="Proteomes" id="UP000290365">
    <property type="component" value="Chromosome"/>
</dbReference>
<evidence type="ECO:0000256" key="1">
    <source>
        <dbReference type="SAM" id="Phobius"/>
    </source>
</evidence>
<dbReference type="PANTHER" id="PTHR14136">
    <property type="entry name" value="BTB_POZ DOMAIN-CONTAINING PROTEIN KCTD9"/>
    <property type="match status" value="1"/>
</dbReference>
<dbReference type="RefSeq" id="WP_129887871.1">
    <property type="nucleotide sequence ID" value="NZ_CP035758.1"/>
</dbReference>
<keyword evidence="1" id="KW-1133">Transmembrane helix</keyword>
<dbReference type="Pfam" id="PF00805">
    <property type="entry name" value="Pentapeptide"/>
    <property type="match status" value="2"/>
</dbReference>
<dbReference type="Gene3D" id="2.160.20.80">
    <property type="entry name" value="E3 ubiquitin-protein ligase SopA"/>
    <property type="match status" value="1"/>
</dbReference>
<evidence type="ECO:0000313" key="3">
    <source>
        <dbReference type="Proteomes" id="UP000290365"/>
    </source>
</evidence>
<dbReference type="InterPro" id="IPR051082">
    <property type="entry name" value="Pentapeptide-BTB/POZ_domain"/>
</dbReference>
<dbReference type="KEGG" id="kbs:EPA93_12655"/>
<evidence type="ECO:0000313" key="2">
    <source>
        <dbReference type="EMBL" id="QBD76807.1"/>
    </source>
</evidence>
<organism evidence="2 3">
    <name type="scientific">Ktedonosporobacter rubrisoli</name>
    <dbReference type="NCBI Taxonomy" id="2509675"/>
    <lineage>
        <taxon>Bacteria</taxon>
        <taxon>Bacillati</taxon>
        <taxon>Chloroflexota</taxon>
        <taxon>Ktedonobacteria</taxon>
        <taxon>Ktedonobacterales</taxon>
        <taxon>Ktedonosporobacteraceae</taxon>
        <taxon>Ktedonosporobacter</taxon>
    </lineage>
</organism>
<accession>A0A4P6JNC1</accession>
<keyword evidence="3" id="KW-1185">Reference proteome</keyword>
<sequence>MTELTTSRPKTRSGFSIAIALFLLGLIGSGILWWQGFQGYAIITFISMLLIALIVAGYTSPHFRWTGFGTDTSQLDDQGRPIQRAKTLWDWLRLLLLPVVLIVGILWLNGQQQQLLLQQEANARQLAEEQHQQVLLSSYMDKISDLILHDDLLHTKPLSAIHLVAQVQTTTTLRALQPDKKGALIHFLYTSQLINNDTHVISLLEADLRGADLHNLDLRDTNLSGAYMSGANLAGANLSYTTLKFTDLSNSNMSGANLQAADMHNTKLNGADLSKAVLLDAQGLQKSQLASVKSLKGAIMVDSTKHP</sequence>
<keyword evidence="1" id="KW-0812">Transmembrane</keyword>
<dbReference type="OrthoDB" id="154700at2"/>
<dbReference type="AlphaFoldDB" id="A0A4P6JNC1"/>
<dbReference type="PANTHER" id="PTHR14136:SF17">
    <property type="entry name" value="BTB_POZ DOMAIN-CONTAINING PROTEIN KCTD9"/>
    <property type="match status" value="1"/>
</dbReference>
<feature type="transmembrane region" description="Helical" evidence="1">
    <location>
        <begin position="40"/>
        <end position="58"/>
    </location>
</feature>
<dbReference type="InterPro" id="IPR001646">
    <property type="entry name" value="5peptide_repeat"/>
</dbReference>
<feature type="transmembrane region" description="Helical" evidence="1">
    <location>
        <begin position="88"/>
        <end position="108"/>
    </location>
</feature>
<name>A0A4P6JNC1_KTERU</name>
<protein>
    <recommendedName>
        <fullName evidence="4">Pentapeptide repeat-containing protein</fullName>
    </recommendedName>
</protein>
<proteinExistence type="predicted"/>
<feature type="transmembrane region" description="Helical" evidence="1">
    <location>
        <begin position="12"/>
        <end position="34"/>
    </location>
</feature>
<keyword evidence="1" id="KW-0472">Membrane</keyword>
<reference evidence="2 3" key="1">
    <citation type="submission" date="2019-01" db="EMBL/GenBank/DDBJ databases">
        <title>Ktedonosporobacter rubrisoli SCAWS-G2.</title>
        <authorList>
            <person name="Huang Y."/>
            <person name="Yan B."/>
        </authorList>
    </citation>
    <scope>NUCLEOTIDE SEQUENCE [LARGE SCALE GENOMIC DNA]</scope>
    <source>
        <strain evidence="2 3">SCAWS-G2</strain>
    </source>
</reference>
<dbReference type="SUPFAM" id="SSF141571">
    <property type="entry name" value="Pentapeptide repeat-like"/>
    <property type="match status" value="1"/>
</dbReference>